<dbReference type="InterPro" id="IPR042099">
    <property type="entry name" value="ANL_N_sf"/>
</dbReference>
<reference evidence="3 4" key="1">
    <citation type="submission" date="2016-10" db="EMBL/GenBank/DDBJ databases">
        <authorList>
            <person name="de Groot N.N."/>
        </authorList>
    </citation>
    <scope>NUCLEOTIDE SEQUENCE [LARGE SCALE GENOMIC DNA]</scope>
    <source>
        <strain evidence="3 4">CPCC 100156</strain>
    </source>
</reference>
<keyword evidence="4" id="KW-1185">Reference proteome</keyword>
<feature type="domain" description="AMP-binding enzyme C-terminal" evidence="2">
    <location>
        <begin position="448"/>
        <end position="524"/>
    </location>
</feature>
<evidence type="ECO:0000259" key="1">
    <source>
        <dbReference type="Pfam" id="PF00501"/>
    </source>
</evidence>
<dbReference type="Gene3D" id="3.40.50.12780">
    <property type="entry name" value="N-terminal domain of ligase-like"/>
    <property type="match status" value="1"/>
</dbReference>
<dbReference type="GO" id="GO:0016878">
    <property type="term" value="F:acid-thiol ligase activity"/>
    <property type="evidence" value="ECO:0007669"/>
    <property type="project" value="UniProtKB-ARBA"/>
</dbReference>
<dbReference type="PROSITE" id="PS00455">
    <property type="entry name" value="AMP_BINDING"/>
    <property type="match status" value="1"/>
</dbReference>
<organism evidence="3 4">
    <name type="scientific">Belnapia rosea</name>
    <dbReference type="NCBI Taxonomy" id="938405"/>
    <lineage>
        <taxon>Bacteria</taxon>
        <taxon>Pseudomonadati</taxon>
        <taxon>Pseudomonadota</taxon>
        <taxon>Alphaproteobacteria</taxon>
        <taxon>Acetobacterales</taxon>
        <taxon>Roseomonadaceae</taxon>
        <taxon>Belnapia</taxon>
    </lineage>
</organism>
<dbReference type="InterPro" id="IPR045851">
    <property type="entry name" value="AMP-bd_C_sf"/>
</dbReference>
<sequence length="545" mass="57814">MIGAALPDEATARGWREAGWWAGVTILDALAEAVRRTPGKTAVAAPGGVSMTYAELDAEAGRLAAGLAALGVGPGDVVALQLPNCAEFVCLHLAVSRLGAVTNPLLPNYRTKELDYILRHGGAKVAVIPQRHRGFDYPPMYAALAAGLPGLRAVVVVGGEAPGMVGFAQLRAGAAAAPPPARVDSGEITALIFTSGTESTPKGVMHSHDTTMYATRTMARVVGLGSDDVVWMPSPIGHGNGFLWGMRQALTIGGTLVLQDAWDPEEALRLIETHRCTFTLCATPFAAMLVEQPSAASRDLACFRIFATAGAPIPRHLGPLARERIGCTLIGMWGMTECFVGTASPPDDPDERLWGTDGRAMPGIEVAIFDEDRQRILPPGEVGELATRGPHVALGYLNDPERTRQTFTPGGWLFTGDLAVLDAAGYIRIAGRRKDIINRGGLKVSASEVEEMLLLHPSVREVAVVGVPDDRLGEKGCAFVVPRGDAAPDLAALVRHLEARGVAKYKLPEFLTLVPELPMTSSGKVQKFVLRERFMREHGQAGGSA</sequence>
<dbReference type="Pfam" id="PF13193">
    <property type="entry name" value="AMP-binding_C"/>
    <property type="match status" value="1"/>
</dbReference>
<dbReference type="Gene3D" id="3.30.300.30">
    <property type="match status" value="1"/>
</dbReference>
<dbReference type="STRING" id="938405.SAMN02927895_05753"/>
<dbReference type="InterPro" id="IPR000873">
    <property type="entry name" value="AMP-dep_synth/lig_dom"/>
</dbReference>
<proteinExistence type="predicted"/>
<evidence type="ECO:0000313" key="3">
    <source>
        <dbReference type="EMBL" id="SDE20283.1"/>
    </source>
</evidence>
<feature type="domain" description="AMP-dependent synthetase/ligase" evidence="1">
    <location>
        <begin position="31"/>
        <end position="397"/>
    </location>
</feature>
<dbReference type="EMBL" id="FMZX01000022">
    <property type="protein sequence ID" value="SDE20283.1"/>
    <property type="molecule type" value="Genomic_DNA"/>
</dbReference>
<evidence type="ECO:0000313" key="4">
    <source>
        <dbReference type="Proteomes" id="UP000198925"/>
    </source>
</evidence>
<dbReference type="PANTHER" id="PTHR43767">
    <property type="entry name" value="LONG-CHAIN-FATTY-ACID--COA LIGASE"/>
    <property type="match status" value="1"/>
</dbReference>
<dbReference type="PANTHER" id="PTHR43767:SF1">
    <property type="entry name" value="NONRIBOSOMAL PEPTIDE SYNTHASE PES1 (EUROFUNG)-RELATED"/>
    <property type="match status" value="1"/>
</dbReference>
<dbReference type="RefSeq" id="WP_090664808.1">
    <property type="nucleotide sequence ID" value="NZ_FMZX01000022.1"/>
</dbReference>
<accession>A0A1G7AZR5</accession>
<dbReference type="InterPro" id="IPR020845">
    <property type="entry name" value="AMP-binding_CS"/>
</dbReference>
<name>A0A1G7AZR5_9PROT</name>
<dbReference type="Proteomes" id="UP000198925">
    <property type="component" value="Unassembled WGS sequence"/>
</dbReference>
<dbReference type="SUPFAM" id="SSF56801">
    <property type="entry name" value="Acetyl-CoA synthetase-like"/>
    <property type="match status" value="1"/>
</dbReference>
<dbReference type="InterPro" id="IPR050237">
    <property type="entry name" value="ATP-dep_AMP-bd_enzyme"/>
</dbReference>
<dbReference type="Pfam" id="PF00501">
    <property type="entry name" value="AMP-binding"/>
    <property type="match status" value="1"/>
</dbReference>
<evidence type="ECO:0000259" key="2">
    <source>
        <dbReference type="Pfam" id="PF13193"/>
    </source>
</evidence>
<dbReference type="AlphaFoldDB" id="A0A1G7AZR5"/>
<protein>
    <submittedName>
        <fullName evidence="3">Acyl-CoA synthetase</fullName>
    </submittedName>
</protein>
<dbReference type="InterPro" id="IPR025110">
    <property type="entry name" value="AMP-bd_C"/>
</dbReference>
<gene>
    <name evidence="3" type="ORF">SAMN04487779_102232</name>
</gene>